<evidence type="ECO:0000313" key="1">
    <source>
        <dbReference type="EMBL" id="NKX52064.1"/>
    </source>
</evidence>
<reference evidence="1 2" key="1">
    <citation type="submission" date="2020-04" db="EMBL/GenBank/DDBJ databases">
        <authorList>
            <person name="Liu S."/>
        </authorList>
    </citation>
    <scope>NUCLEOTIDE SEQUENCE [LARGE SCALE GENOMIC DNA]</scope>
    <source>
        <strain evidence="1 2">CGMCC 1.15091</strain>
    </source>
</reference>
<dbReference type="Gene3D" id="3.40.190.10">
    <property type="entry name" value="Periplasmic binding protein-like II"/>
    <property type="match status" value="2"/>
</dbReference>
<accession>A0ABX1JTH5</accession>
<keyword evidence="2" id="KW-1185">Reference proteome</keyword>
<evidence type="ECO:0000313" key="2">
    <source>
        <dbReference type="Proteomes" id="UP000523795"/>
    </source>
</evidence>
<dbReference type="Proteomes" id="UP000523795">
    <property type="component" value="Unassembled WGS sequence"/>
</dbReference>
<organism evidence="1 2">
    <name type="scientific">Arthrobacter deserti</name>
    <dbReference type="NCBI Taxonomy" id="1742687"/>
    <lineage>
        <taxon>Bacteria</taxon>
        <taxon>Bacillati</taxon>
        <taxon>Actinomycetota</taxon>
        <taxon>Actinomycetes</taxon>
        <taxon>Micrococcales</taxon>
        <taxon>Micrococcaceae</taxon>
        <taxon>Arthrobacter</taxon>
    </lineage>
</organism>
<gene>
    <name evidence="1" type="ORF">HER39_16120</name>
</gene>
<feature type="non-terminal residue" evidence="1">
    <location>
        <position position="1"/>
    </location>
</feature>
<protein>
    <submittedName>
        <fullName evidence="1">ABC transporter substrate-binding protein</fullName>
    </submittedName>
</protein>
<sequence length="76" mass="8566">NTEAYSDPQVRETFPMADTIRQSLENSVPRPQTPYYNEVSTGIQQNWAPPSAVDPRCTPQSTTDFILAVLRGERLL</sequence>
<proteinExistence type="predicted"/>
<name>A0ABX1JTH5_9MICC</name>
<dbReference type="EMBL" id="JAAZSR010000391">
    <property type="protein sequence ID" value="NKX52064.1"/>
    <property type="molecule type" value="Genomic_DNA"/>
</dbReference>
<comment type="caution">
    <text evidence="1">The sequence shown here is derived from an EMBL/GenBank/DDBJ whole genome shotgun (WGS) entry which is preliminary data.</text>
</comment>